<evidence type="ECO:0000313" key="2">
    <source>
        <dbReference type="EMBL" id="PRD13850.1"/>
    </source>
</evidence>
<comment type="caution">
    <text evidence="2">The sequence shown here is derived from an EMBL/GenBank/DDBJ whole genome shotgun (WGS) entry which is preliminary data.</text>
</comment>
<keyword evidence="1" id="KW-1133">Transmembrane helix</keyword>
<dbReference type="EMBL" id="PDET01000015">
    <property type="protein sequence ID" value="PRD13850.1"/>
    <property type="molecule type" value="Genomic_DNA"/>
</dbReference>
<name>A0A2S9I7S8_9GAMM</name>
<proteinExistence type="predicted"/>
<dbReference type="RefSeq" id="WP_105594325.1">
    <property type="nucleotide sequence ID" value="NZ_PDET01000015.1"/>
</dbReference>
<feature type="transmembrane region" description="Helical" evidence="1">
    <location>
        <begin position="668"/>
        <end position="688"/>
    </location>
</feature>
<keyword evidence="3" id="KW-1185">Reference proteome</keyword>
<gene>
    <name evidence="2" type="ORF">CQW29_19085</name>
</gene>
<evidence type="ECO:0000256" key="1">
    <source>
        <dbReference type="SAM" id="Phobius"/>
    </source>
</evidence>
<evidence type="ECO:0000313" key="3">
    <source>
        <dbReference type="Proteomes" id="UP000239181"/>
    </source>
</evidence>
<keyword evidence="1" id="KW-0812">Transmembrane</keyword>
<dbReference type="AlphaFoldDB" id="A0A2S9I7S8"/>
<keyword evidence="1" id="KW-0472">Membrane</keyword>
<sequence>MAEIFQWDRFAAVLAHASFSMDPALRDIPAGTLALGLSDCSSEGIALNCKNSQRYRSVSAWLWNFNDAERQALKARAQTNPVSRVVIEDFSLDSCFAWLLYSALTLSETDEFPPGLEKWVSYIDQWEQGSYLDGDDFSRSAACLHTVFAHAQLNAASDEQHQYDAARLQSGFTRCIKLLSDLVNQTDAPLNGILPVASAEYQAAAAALAYEHQLYQLAIPRAATCQLLVEQSDSQRKVLIDALFLNEQHASGLFKIFARNDRTRSWSKNGFTLLGIYRPQEQGTGNDVVISVDPKSGVSLKNIWQALEQEENVRWNGQRPDDKPRLLRSYSNAAGPLPGSPNQPWWDDAGNYTLLGAPKRLESGELGSKLDWWQDILPLIWQQGFVDHLTPRLQQVDYTTTVSEGQKRVCAWRWSQPDSRIQQSDTSSYLVDTPTFQGWLAGTSQATPPVTPYALPQSDRYEAYWQSDVLVVSHQQGVSLFSRSADNPALDGLLAVARRIATLSDDYAAFLTQIRQIFKKWPKQLKQHASSIEDKQWEEEIFALRVNALNVLNSSETLFSSADENRLSEMLQRQWGLHDQRGTLFAQLDRLDQLMQDAIARQNSRRHRIYGSLFSALGMGIAASHVWEPVRDILTTNEYEWQLMLFKEPDVTTQHLADIAGQSAHFELITLIVFVAFALLGFVLFWFFDIRSQED</sequence>
<organism evidence="2 3">
    <name type="scientific">Pantoea coffeiphila</name>
    <dbReference type="NCBI Taxonomy" id="1465635"/>
    <lineage>
        <taxon>Bacteria</taxon>
        <taxon>Pseudomonadati</taxon>
        <taxon>Pseudomonadota</taxon>
        <taxon>Gammaproteobacteria</taxon>
        <taxon>Enterobacterales</taxon>
        <taxon>Erwiniaceae</taxon>
        <taxon>Pantoea</taxon>
    </lineage>
</organism>
<accession>A0A2S9I7S8</accession>
<dbReference type="OrthoDB" id="2985618at2"/>
<protein>
    <submittedName>
        <fullName evidence="2">Uncharacterized protein</fullName>
    </submittedName>
</protein>
<reference evidence="2 3" key="1">
    <citation type="submission" date="2017-10" db="EMBL/GenBank/DDBJ databases">
        <title>Draft genome of two endophytic bacteria isolated from 'guarana' Paullinia cupana (Mart.) Ducke.</title>
        <authorList>
            <person name="Siqueira K.A."/>
            <person name="Liotti R.G."/>
            <person name="Mendes T.A."/>
            <person name="Soares M.A."/>
        </authorList>
    </citation>
    <scope>NUCLEOTIDE SEQUENCE [LARGE SCALE GENOMIC DNA]</scope>
    <source>
        <strain evidence="2 3">342</strain>
    </source>
</reference>
<dbReference type="Proteomes" id="UP000239181">
    <property type="component" value="Unassembled WGS sequence"/>
</dbReference>